<proteinExistence type="predicted"/>
<evidence type="ECO:0000313" key="1">
    <source>
        <dbReference type="EMBL" id="CBY32017.1"/>
    </source>
</evidence>
<dbReference type="EMBL" id="FN654328">
    <property type="protein sequence ID" value="CBY32017.1"/>
    <property type="molecule type" value="Genomic_DNA"/>
</dbReference>
<dbReference type="AlphaFoldDB" id="E4Y8R7"/>
<dbReference type="Proteomes" id="UP000011014">
    <property type="component" value="Unassembled WGS sequence"/>
</dbReference>
<accession>E4Y8R7</accession>
<reference evidence="1" key="1">
    <citation type="journal article" date="2010" name="Science">
        <title>Plasticity of animal genome architecture unmasked by rapid evolution of a pelagic tunicate.</title>
        <authorList>
            <person name="Denoeud F."/>
            <person name="Henriet S."/>
            <person name="Mungpakdee S."/>
            <person name="Aury J.M."/>
            <person name="Da Silva C."/>
            <person name="Brinkmann H."/>
            <person name="Mikhaleva J."/>
            <person name="Olsen L.C."/>
            <person name="Jubin C."/>
            <person name="Canestro C."/>
            <person name="Bouquet J.M."/>
            <person name="Danks G."/>
            <person name="Poulain J."/>
            <person name="Campsteijn C."/>
            <person name="Adamski M."/>
            <person name="Cross I."/>
            <person name="Yadetie F."/>
            <person name="Muffato M."/>
            <person name="Louis A."/>
            <person name="Butcher S."/>
            <person name="Tsagkogeorga G."/>
            <person name="Konrad A."/>
            <person name="Singh S."/>
            <person name="Jensen M.F."/>
            <person name="Cong E.H."/>
            <person name="Eikeseth-Otteraa H."/>
            <person name="Noel B."/>
            <person name="Anthouard V."/>
            <person name="Porcel B.M."/>
            <person name="Kachouri-Lafond R."/>
            <person name="Nishino A."/>
            <person name="Ugolini M."/>
            <person name="Chourrout P."/>
            <person name="Nishida H."/>
            <person name="Aasland R."/>
            <person name="Huzurbazar S."/>
            <person name="Westhof E."/>
            <person name="Delsuc F."/>
            <person name="Lehrach H."/>
            <person name="Reinhardt R."/>
            <person name="Weissenbach J."/>
            <person name="Roy S.W."/>
            <person name="Artiguenave F."/>
            <person name="Postlethwait J.H."/>
            <person name="Manak J.R."/>
            <person name="Thompson E.M."/>
            <person name="Jaillon O."/>
            <person name="Du Pasquier L."/>
            <person name="Boudinot P."/>
            <person name="Liberles D.A."/>
            <person name="Volff J.N."/>
            <person name="Philippe H."/>
            <person name="Lenhard B."/>
            <person name="Roest Crollius H."/>
            <person name="Wincker P."/>
            <person name="Chourrout D."/>
        </authorList>
    </citation>
    <scope>NUCLEOTIDE SEQUENCE [LARGE SCALE GENOMIC DNA]</scope>
</reference>
<organism evidence="1">
    <name type="scientific">Oikopleura dioica</name>
    <name type="common">Tunicate</name>
    <dbReference type="NCBI Taxonomy" id="34765"/>
    <lineage>
        <taxon>Eukaryota</taxon>
        <taxon>Metazoa</taxon>
        <taxon>Chordata</taxon>
        <taxon>Tunicata</taxon>
        <taxon>Appendicularia</taxon>
        <taxon>Copelata</taxon>
        <taxon>Oikopleuridae</taxon>
        <taxon>Oikopleura</taxon>
    </lineage>
</organism>
<protein>
    <submittedName>
        <fullName evidence="1">Uncharacterized protein</fullName>
    </submittedName>
</protein>
<sequence>MTHFERDKKRYPGQFRQALLEPAKEAGFNCCTKIISQSEENPASFQLKNRSSRKTIYNEEDL</sequence>
<gene>
    <name evidence="1" type="ORF">GSOID_T00029246001</name>
</gene>
<name>E4Y8R7_OIKDI</name>